<name>A0A9D1SV59_9FIRM</name>
<sequence length="248" mass="29228">LGWCMELFFRRFISKNNPDREWINPGFLTGPYLPLYGFGLWGMYQVSHIIELLSTGKAVVDIPVIFLLMAVVMTATEYVAGLIFVKGMNLKLWDYSREKLNIQGIICPKFTVIWGLLGTIYYFTLNNYVEGWVGWLSQHLAFSFFVGMFFGIFAVDLSFALQLSVKIRKFAVDNQLIVRYEELKHSIKEQNRERREKIRFLMAFKSDAPFKEQMEHYLEKSLESGKRRFEQARDDVKNKVENVRWKEK</sequence>
<reference evidence="2" key="2">
    <citation type="journal article" date="2021" name="PeerJ">
        <title>Extensive microbial diversity within the chicken gut microbiome revealed by metagenomics and culture.</title>
        <authorList>
            <person name="Gilroy R."/>
            <person name="Ravi A."/>
            <person name="Getino M."/>
            <person name="Pursley I."/>
            <person name="Horton D.L."/>
            <person name="Alikhan N.F."/>
            <person name="Baker D."/>
            <person name="Gharbi K."/>
            <person name="Hall N."/>
            <person name="Watson M."/>
            <person name="Adriaenssens E.M."/>
            <person name="Foster-Nyarko E."/>
            <person name="Jarju S."/>
            <person name="Secka A."/>
            <person name="Antonio M."/>
            <person name="Oren A."/>
            <person name="Chaudhuri R.R."/>
            <person name="La Ragione R."/>
            <person name="Hildebrand F."/>
            <person name="Pallen M.J."/>
        </authorList>
    </citation>
    <scope>NUCLEOTIDE SEQUENCE</scope>
    <source>
        <strain evidence="2">ChiSjej4B22-8349</strain>
    </source>
</reference>
<proteinExistence type="predicted"/>
<dbReference type="EMBL" id="DVOB01000088">
    <property type="protein sequence ID" value="HIU95876.1"/>
    <property type="molecule type" value="Genomic_DNA"/>
</dbReference>
<evidence type="ECO:0000313" key="2">
    <source>
        <dbReference type="EMBL" id="HIU95876.1"/>
    </source>
</evidence>
<feature type="transmembrane region" description="Helical" evidence="1">
    <location>
        <begin position="21"/>
        <end position="44"/>
    </location>
</feature>
<evidence type="ECO:0000313" key="3">
    <source>
        <dbReference type="Proteomes" id="UP000824130"/>
    </source>
</evidence>
<keyword evidence="1" id="KW-0472">Membrane</keyword>
<feature type="transmembrane region" description="Helical" evidence="1">
    <location>
        <begin position="106"/>
        <end position="125"/>
    </location>
</feature>
<feature type="transmembrane region" description="Helical" evidence="1">
    <location>
        <begin position="140"/>
        <end position="161"/>
    </location>
</feature>
<keyword evidence="1" id="KW-0812">Transmembrane</keyword>
<accession>A0A9D1SV59</accession>
<feature type="non-terminal residue" evidence="2">
    <location>
        <position position="1"/>
    </location>
</feature>
<dbReference type="InterPro" id="IPR010540">
    <property type="entry name" value="CmpB_TMEM229"/>
</dbReference>
<reference evidence="2" key="1">
    <citation type="submission" date="2020-10" db="EMBL/GenBank/DDBJ databases">
        <authorList>
            <person name="Gilroy R."/>
        </authorList>
    </citation>
    <scope>NUCLEOTIDE SEQUENCE</scope>
    <source>
        <strain evidence="2">ChiSjej4B22-8349</strain>
    </source>
</reference>
<organism evidence="2 3">
    <name type="scientific">Candidatus Allocopromorpha excrementipullorum</name>
    <dbReference type="NCBI Taxonomy" id="2840743"/>
    <lineage>
        <taxon>Bacteria</taxon>
        <taxon>Bacillati</taxon>
        <taxon>Bacillota</taxon>
        <taxon>Clostridia</taxon>
        <taxon>Eubacteriales</taxon>
        <taxon>Eubacteriaceae</taxon>
        <taxon>Eubacteriaceae incertae sedis</taxon>
        <taxon>Candidatus Allocopromorpha</taxon>
    </lineage>
</organism>
<dbReference type="Proteomes" id="UP000824130">
    <property type="component" value="Unassembled WGS sequence"/>
</dbReference>
<dbReference type="Pfam" id="PF06541">
    <property type="entry name" value="ABC_trans_CmpB"/>
    <property type="match status" value="1"/>
</dbReference>
<gene>
    <name evidence="2" type="ORF">IAD25_04100</name>
</gene>
<dbReference type="AlphaFoldDB" id="A0A9D1SV59"/>
<feature type="transmembrane region" description="Helical" evidence="1">
    <location>
        <begin position="64"/>
        <end position="85"/>
    </location>
</feature>
<protein>
    <submittedName>
        <fullName evidence="2">ABC transporter permease</fullName>
    </submittedName>
</protein>
<comment type="caution">
    <text evidence="2">The sequence shown here is derived from an EMBL/GenBank/DDBJ whole genome shotgun (WGS) entry which is preliminary data.</text>
</comment>
<evidence type="ECO:0000256" key="1">
    <source>
        <dbReference type="SAM" id="Phobius"/>
    </source>
</evidence>
<keyword evidence="1" id="KW-1133">Transmembrane helix</keyword>